<feature type="non-terminal residue" evidence="3">
    <location>
        <position position="1"/>
    </location>
</feature>
<dbReference type="GO" id="GO:0006397">
    <property type="term" value="P:mRNA processing"/>
    <property type="evidence" value="ECO:0007669"/>
    <property type="project" value="InterPro"/>
</dbReference>
<dbReference type="CDD" id="cd01651">
    <property type="entry name" value="RT_G2_intron"/>
    <property type="match status" value="1"/>
</dbReference>
<dbReference type="PANTHER" id="PTHR34047:SF8">
    <property type="entry name" value="PROTEIN YKFC"/>
    <property type="match status" value="1"/>
</dbReference>
<gene>
    <name evidence="3" type="primary">orf793</name>
</gene>
<geneLocation type="mitochondrion" evidence="3"/>
<reference evidence="3" key="1">
    <citation type="submission" date="2012-12" db="EMBL/GenBank/DDBJ databases">
        <authorList>
            <person name="Lang B.F."/>
        </authorList>
    </citation>
    <scope>NUCLEOTIDE SEQUENCE</scope>
    <source>
        <strain evidence="3">MvSl135HT1</strain>
    </source>
</reference>
<dbReference type="PANTHER" id="PTHR34047">
    <property type="entry name" value="NUCLEAR INTRON MATURASE 1, MITOCHONDRIAL-RELATED"/>
    <property type="match status" value="1"/>
</dbReference>
<dbReference type="Pfam" id="PF01348">
    <property type="entry name" value="Intron_maturas2"/>
    <property type="match status" value="1"/>
</dbReference>
<evidence type="ECO:0000259" key="2">
    <source>
        <dbReference type="PROSITE" id="PS50878"/>
    </source>
</evidence>
<evidence type="ECO:0000256" key="1">
    <source>
        <dbReference type="SAM" id="MobiDB-lite"/>
    </source>
</evidence>
<dbReference type="GO" id="GO:0005739">
    <property type="term" value="C:mitochondrion"/>
    <property type="evidence" value="ECO:0007669"/>
    <property type="project" value="UniProtKB-ARBA"/>
</dbReference>
<dbReference type="InterPro" id="IPR000477">
    <property type="entry name" value="RT_dom"/>
</dbReference>
<dbReference type="Pfam" id="PF00078">
    <property type="entry name" value="RVT_1"/>
    <property type="match status" value="1"/>
</dbReference>
<dbReference type="InterPro" id="IPR043502">
    <property type="entry name" value="DNA/RNA_pol_sf"/>
</dbReference>
<proteinExistence type="predicted"/>
<keyword evidence="3" id="KW-0496">Mitochondrion</keyword>
<name>M1GMS7_9BASI</name>
<dbReference type="AlphaFoldDB" id="M1GMS7"/>
<feature type="region of interest" description="Disordered" evidence="1">
    <location>
        <begin position="131"/>
        <end position="239"/>
    </location>
</feature>
<sequence>TPSNGIVLWGLNMGIYVCCKIGTDLKTVYFAALPGRFVPNKALCAVVGKIMHISSWLLLLRAICRAAVWYWLRWETWYTFRGLQRTFDPIIKQISRSMLSWISYTLEIVVMKMLGGIINLQHVLLAKASSNDESNNVQEPKSDTPPSLPHSSNALDNDSPENGTGPEDNKEDEQTKHIGEDEKHNDTGIGDATAESQAEPLFFLRKKKGNHEMRTRSDRSSRPTGLAKGRSLKAPTRRKEIQRDLRVLAQGTWAPAELDKYTDQNGKYNGIVRLIDSHLLKYSYSLIKSNPGNITKGSSTQTLDRISNSFFEATATDILEGRFRFEPARMIEIPKPNKPGAVRKLQMANPRHKVVQKALQLILQAIWEPTFSPTSYGFRPGKSTKDALDTLHMRGGPYAWSINGDITKCFDSIPHSVIINIIKERISCVRTLKLIERSLEAGYIDQKGILVKGKIGTPQGSIISPLLSNIVLDKLDKFMEELIAEFNSSKKSKLNPEYTYWENQRKYWKLRDSARATEALKNMRKLPKFDTKDKDYRKAMYLRYAEDFIVLTCSTFKEAQNIKSRIAEFLLDVCALELNQDNTTITNTRDGLLFLGALIKRRDNVSIFNSFKGDGDNKITRRSTLRLAVDAPISRLVDKIVDNKFARRNHQGKVLAKGVTSMIHLTHYDILRFFNSRISGLLNAYSFFFFASKKTGNFSQLNSVIWLLRQSCALTLARKFKLKTLSKTFGSFGFELTDPETDLSIKIPKSFISVQDFGKGFTYKDPIRIKDSIKGAEEKRMPRAITRKLRKIY</sequence>
<feature type="compositionally biased region" description="Basic and acidic residues" evidence="1">
    <location>
        <begin position="172"/>
        <end position="186"/>
    </location>
</feature>
<accession>M1GMS7</accession>
<dbReference type="InterPro" id="IPR051083">
    <property type="entry name" value="GrpII_Intron_Splice-Mob/Def"/>
</dbReference>
<dbReference type="EMBL" id="KC285586">
    <property type="protein sequence ID" value="AGE14571.1"/>
    <property type="molecule type" value="Genomic_DNA"/>
</dbReference>
<evidence type="ECO:0000313" key="3">
    <source>
        <dbReference type="EMBL" id="AGE14571.1"/>
    </source>
</evidence>
<feature type="domain" description="Reverse transcriptase" evidence="2">
    <location>
        <begin position="314"/>
        <end position="599"/>
    </location>
</feature>
<dbReference type="GeneID" id="14658409"/>
<feature type="compositionally biased region" description="Basic and acidic residues" evidence="1">
    <location>
        <begin position="210"/>
        <end position="221"/>
    </location>
</feature>
<protein>
    <recommendedName>
        <fullName evidence="2">Reverse transcriptase domain-containing protein</fullName>
    </recommendedName>
</protein>
<organism evidence="3">
    <name type="scientific">Microbotryum lychnidis-dioicae</name>
    <dbReference type="NCBI Taxonomy" id="288795"/>
    <lineage>
        <taxon>Eukaryota</taxon>
        <taxon>Fungi</taxon>
        <taxon>Dikarya</taxon>
        <taxon>Basidiomycota</taxon>
        <taxon>Pucciniomycotina</taxon>
        <taxon>Microbotryomycetes</taxon>
        <taxon>Microbotryales</taxon>
        <taxon>Microbotryaceae</taxon>
        <taxon>Microbotryum</taxon>
    </lineage>
</organism>
<feature type="compositionally biased region" description="Polar residues" evidence="1">
    <location>
        <begin position="149"/>
        <end position="162"/>
    </location>
</feature>
<dbReference type="PROSITE" id="PS50878">
    <property type="entry name" value="RT_POL"/>
    <property type="match status" value="1"/>
</dbReference>
<dbReference type="SUPFAM" id="SSF56672">
    <property type="entry name" value="DNA/RNA polymerases"/>
    <property type="match status" value="1"/>
</dbReference>
<dbReference type="InterPro" id="IPR024937">
    <property type="entry name" value="Domain_X"/>
</dbReference>
<dbReference type="RefSeq" id="YP_007475358.1">
    <property type="nucleotide sequence ID" value="NC_020353.1"/>
</dbReference>